<dbReference type="CDD" id="cd04688">
    <property type="entry name" value="NUDIX_Hydrolase"/>
    <property type="match status" value="1"/>
</dbReference>
<dbReference type="EMBL" id="JQCB01000004">
    <property type="protein sequence ID" value="KRN96464.1"/>
    <property type="molecule type" value="Genomic_DNA"/>
</dbReference>
<dbReference type="EMBL" id="BJUD01000023">
    <property type="protein sequence ID" value="GEK28903.1"/>
    <property type="molecule type" value="Genomic_DNA"/>
</dbReference>
<evidence type="ECO:0000313" key="7">
    <source>
        <dbReference type="Proteomes" id="UP000321429"/>
    </source>
</evidence>
<reference evidence="4 7" key="2">
    <citation type="submission" date="2019-07" db="EMBL/GenBank/DDBJ databases">
        <title>Whole genome shotgun sequence of Lactobacillus siliginis NBRC 101315.</title>
        <authorList>
            <person name="Hosoyama A."/>
            <person name="Uohara A."/>
            <person name="Ohji S."/>
            <person name="Ichikawa N."/>
        </authorList>
    </citation>
    <scope>NUCLEOTIDE SEQUENCE [LARGE SCALE GENOMIC DNA]</scope>
    <source>
        <strain evidence="4 7">NBRC 101315</strain>
    </source>
</reference>
<evidence type="ECO:0000259" key="3">
    <source>
        <dbReference type="Pfam" id="PF00293"/>
    </source>
</evidence>
<accession>A0A0R2L525</accession>
<dbReference type="InterPro" id="IPR015797">
    <property type="entry name" value="NUDIX_hydrolase-like_dom_sf"/>
</dbReference>
<evidence type="ECO:0000256" key="1">
    <source>
        <dbReference type="ARBA" id="ARBA00001946"/>
    </source>
</evidence>
<dbReference type="Pfam" id="PF00293">
    <property type="entry name" value="NUDIX"/>
    <property type="match status" value="1"/>
</dbReference>
<dbReference type="GO" id="GO:0016787">
    <property type="term" value="F:hydrolase activity"/>
    <property type="evidence" value="ECO:0007669"/>
    <property type="project" value="UniProtKB-KW"/>
</dbReference>
<dbReference type="STRING" id="348151.IV55_GL001436"/>
<proteinExistence type="predicted"/>
<dbReference type="PANTHER" id="PTHR43046">
    <property type="entry name" value="GDP-MANNOSE MANNOSYL HYDROLASE"/>
    <property type="match status" value="1"/>
</dbReference>
<dbReference type="Gene3D" id="3.90.79.10">
    <property type="entry name" value="Nucleoside Triphosphate Pyrophosphohydrolase"/>
    <property type="match status" value="1"/>
</dbReference>
<protein>
    <submittedName>
        <fullName evidence="4">DNA mismatch repair protein MutT</fullName>
    </submittedName>
</protein>
<keyword evidence="2" id="KW-0378">Hydrolase</keyword>
<dbReference type="Proteomes" id="UP000321429">
    <property type="component" value="Unassembled WGS sequence"/>
</dbReference>
<dbReference type="PANTHER" id="PTHR43046:SF14">
    <property type="entry name" value="MUTT_NUDIX FAMILY PROTEIN"/>
    <property type="match status" value="1"/>
</dbReference>
<evidence type="ECO:0000256" key="2">
    <source>
        <dbReference type="ARBA" id="ARBA00022801"/>
    </source>
</evidence>
<keyword evidence="6" id="KW-1185">Reference proteome</keyword>
<evidence type="ECO:0000313" key="5">
    <source>
        <dbReference type="EMBL" id="KRN96464.1"/>
    </source>
</evidence>
<comment type="caution">
    <text evidence="5">The sequence shown here is derived from an EMBL/GenBank/DDBJ whole genome shotgun (WGS) entry which is preliminary data.</text>
</comment>
<reference evidence="5 6" key="1">
    <citation type="journal article" date="2015" name="Genome Announc.">
        <title>Expanding the biotechnology potential of lactobacilli through comparative genomics of 213 strains and associated genera.</title>
        <authorList>
            <person name="Sun Z."/>
            <person name="Harris H.M."/>
            <person name="McCann A."/>
            <person name="Guo C."/>
            <person name="Argimon S."/>
            <person name="Zhang W."/>
            <person name="Yang X."/>
            <person name="Jeffery I.B."/>
            <person name="Cooney J.C."/>
            <person name="Kagawa T.F."/>
            <person name="Liu W."/>
            <person name="Song Y."/>
            <person name="Salvetti E."/>
            <person name="Wrobel A."/>
            <person name="Rasinkangas P."/>
            <person name="Parkhill J."/>
            <person name="Rea M.C."/>
            <person name="O'Sullivan O."/>
            <person name="Ritari J."/>
            <person name="Douillard F.P."/>
            <person name="Paul Ross R."/>
            <person name="Yang R."/>
            <person name="Briner A.E."/>
            <person name="Felis G.E."/>
            <person name="de Vos W.M."/>
            <person name="Barrangou R."/>
            <person name="Klaenhammer T.R."/>
            <person name="Caufield P.W."/>
            <person name="Cui Y."/>
            <person name="Zhang H."/>
            <person name="O'Toole P.W."/>
        </authorList>
    </citation>
    <scope>NUCLEOTIDE SEQUENCE [LARGE SCALE GENOMIC DNA]</scope>
    <source>
        <strain evidence="5 6">DSM 22696</strain>
    </source>
</reference>
<gene>
    <name evidence="5" type="ORF">IV55_GL001436</name>
    <name evidence="4" type="ORF">LSI01_12140</name>
</gene>
<dbReference type="Proteomes" id="UP000051139">
    <property type="component" value="Unassembled WGS sequence"/>
</dbReference>
<dbReference type="SUPFAM" id="SSF55811">
    <property type="entry name" value="Nudix"/>
    <property type="match status" value="1"/>
</dbReference>
<feature type="domain" description="Nudix hydrolase" evidence="3">
    <location>
        <begin position="20"/>
        <end position="129"/>
    </location>
</feature>
<dbReference type="AlphaFoldDB" id="A0A0R2L525"/>
<dbReference type="RefSeq" id="WP_057809747.1">
    <property type="nucleotide sequence ID" value="NZ_BJUD01000023.1"/>
</dbReference>
<comment type="cofactor">
    <cofactor evidence="1">
        <name>Mg(2+)</name>
        <dbReference type="ChEBI" id="CHEBI:18420"/>
    </cofactor>
</comment>
<dbReference type="InterPro" id="IPR000086">
    <property type="entry name" value="NUDIX_hydrolase_dom"/>
</dbReference>
<sequence length="155" mass="17945">MTIEANDLIFDVQGDIFDVRASGIIKFGDKILLHRSRENLALIGGKQKMDESSTTAVIREYREELHVTVVPERLLWIMDHQFIDDQQKHQQIQLVHLMKLASDVLPPDTFTVGQHTFEWVKLADLKAKRVYPLWLRKVSELPSVPVYMNDVFSSD</sequence>
<organism evidence="5 6">
    <name type="scientific">Furfurilactobacillus siliginis</name>
    <dbReference type="NCBI Taxonomy" id="348151"/>
    <lineage>
        <taxon>Bacteria</taxon>
        <taxon>Bacillati</taxon>
        <taxon>Bacillota</taxon>
        <taxon>Bacilli</taxon>
        <taxon>Lactobacillales</taxon>
        <taxon>Lactobacillaceae</taxon>
        <taxon>Furfurilactobacillus</taxon>
    </lineage>
</organism>
<evidence type="ECO:0000313" key="6">
    <source>
        <dbReference type="Proteomes" id="UP000051139"/>
    </source>
</evidence>
<name>A0A0R2L525_9LACO</name>
<dbReference type="PATRIC" id="fig|348151.3.peg.1476"/>
<evidence type="ECO:0000313" key="4">
    <source>
        <dbReference type="EMBL" id="GEK28903.1"/>
    </source>
</evidence>